<feature type="non-terminal residue" evidence="1">
    <location>
        <position position="1"/>
    </location>
</feature>
<proteinExistence type="predicted"/>
<reference evidence="1" key="1">
    <citation type="journal article" date="2018" name="Nat. Genet.">
        <title>Extensive intraspecific gene order and gene structural variations between Mo17 and other maize genomes.</title>
        <authorList>
            <person name="Sun S."/>
            <person name="Zhou Y."/>
            <person name="Chen J."/>
            <person name="Shi J."/>
            <person name="Zhao H."/>
            <person name="Zhao H."/>
            <person name="Song W."/>
            <person name="Zhang M."/>
            <person name="Cui Y."/>
            <person name="Dong X."/>
            <person name="Liu H."/>
            <person name="Ma X."/>
            <person name="Jiao Y."/>
            <person name="Wang B."/>
            <person name="Wei X."/>
            <person name="Stein J.C."/>
            <person name="Glaubitz J.C."/>
            <person name="Lu F."/>
            <person name="Yu G."/>
            <person name="Liang C."/>
            <person name="Fengler K."/>
            <person name="Li B."/>
            <person name="Rafalski A."/>
            <person name="Schnable P.S."/>
            <person name="Ware D.H."/>
            <person name="Buckler E.S."/>
            <person name="Lai J."/>
        </authorList>
    </citation>
    <scope>NUCLEOTIDE SEQUENCE [LARGE SCALE GENOMIC DNA]</scope>
    <source>
        <tissue evidence="1">Seedling</tissue>
    </source>
</reference>
<dbReference type="EMBL" id="NCVQ01000003">
    <property type="protein sequence ID" value="PWZ37233.1"/>
    <property type="molecule type" value="Genomic_DNA"/>
</dbReference>
<dbReference type="Proteomes" id="UP000251960">
    <property type="component" value="Chromosome 2"/>
</dbReference>
<name>A0A3L6FRW1_MAIZE</name>
<dbReference type="AlphaFoldDB" id="A0A3L6FRW1"/>
<organism evidence="1">
    <name type="scientific">Zea mays</name>
    <name type="common">Maize</name>
    <dbReference type="NCBI Taxonomy" id="4577"/>
    <lineage>
        <taxon>Eukaryota</taxon>
        <taxon>Viridiplantae</taxon>
        <taxon>Streptophyta</taxon>
        <taxon>Embryophyta</taxon>
        <taxon>Tracheophyta</taxon>
        <taxon>Spermatophyta</taxon>
        <taxon>Magnoliopsida</taxon>
        <taxon>Liliopsida</taxon>
        <taxon>Poales</taxon>
        <taxon>Poaceae</taxon>
        <taxon>PACMAD clade</taxon>
        <taxon>Panicoideae</taxon>
        <taxon>Andropogonodae</taxon>
        <taxon>Andropogoneae</taxon>
        <taxon>Tripsacinae</taxon>
        <taxon>Zea</taxon>
    </lineage>
</organism>
<comment type="caution">
    <text evidence="1">The sequence shown here is derived from an EMBL/GenBank/DDBJ whole genome shotgun (WGS) entry which is preliminary data.</text>
</comment>
<accession>A0A3L6FRW1</accession>
<protein>
    <submittedName>
        <fullName evidence="1">Uncharacterized protein</fullName>
    </submittedName>
</protein>
<sequence length="55" mass="6056">ELPVRRPAEAAQPKSLSWTHAQPALLPLSSVPCSAGFPWRASSFWRLALSLFLLP</sequence>
<evidence type="ECO:0000313" key="1">
    <source>
        <dbReference type="EMBL" id="PWZ37233.1"/>
    </source>
</evidence>
<gene>
    <name evidence="1" type="ORF">Zm00014a_038110</name>
</gene>